<keyword evidence="9" id="KW-0486">Methionine biosynthesis</keyword>
<comment type="pathway">
    <text evidence="2">Amino-acid biosynthesis; L-threonine biosynthesis; L-threonine from L-aspartate: step 3/5.</text>
</comment>
<evidence type="ECO:0000313" key="16">
    <source>
        <dbReference type="Proteomes" id="UP001257914"/>
    </source>
</evidence>
<dbReference type="PANTHER" id="PTHR43070">
    <property type="match status" value="1"/>
</dbReference>
<comment type="catalytic activity">
    <reaction evidence="11">
        <text>L-homoserine + NAD(+) = L-aspartate 4-semialdehyde + NADH + H(+)</text>
        <dbReference type="Rhea" id="RHEA:15757"/>
        <dbReference type="ChEBI" id="CHEBI:15378"/>
        <dbReference type="ChEBI" id="CHEBI:57476"/>
        <dbReference type="ChEBI" id="CHEBI:57540"/>
        <dbReference type="ChEBI" id="CHEBI:57945"/>
        <dbReference type="ChEBI" id="CHEBI:537519"/>
        <dbReference type="EC" id="1.1.1.3"/>
    </reaction>
    <physiologicalReaction direction="right-to-left" evidence="11">
        <dbReference type="Rhea" id="RHEA:15759"/>
    </physiologicalReaction>
</comment>
<dbReference type="Proteomes" id="UP001257914">
    <property type="component" value="Unassembled WGS sequence"/>
</dbReference>
<dbReference type="RefSeq" id="WP_315947244.1">
    <property type="nucleotide sequence ID" value="NZ_JAWCUA010000009.1"/>
</dbReference>
<keyword evidence="5" id="KW-0028">Amino-acid biosynthesis</keyword>
<dbReference type="InterPro" id="IPR019811">
    <property type="entry name" value="HDH_CS"/>
</dbReference>
<evidence type="ECO:0000256" key="9">
    <source>
        <dbReference type="ARBA" id="ARBA00023167"/>
    </source>
</evidence>
<evidence type="ECO:0000256" key="2">
    <source>
        <dbReference type="ARBA" id="ARBA00005056"/>
    </source>
</evidence>
<evidence type="ECO:0000256" key="3">
    <source>
        <dbReference type="ARBA" id="ARBA00005062"/>
    </source>
</evidence>
<dbReference type="InterPro" id="IPR005106">
    <property type="entry name" value="Asp/hSer_DH_NAD-bd"/>
</dbReference>
<organism evidence="15 16">
    <name type="scientific">Psychrosphaera aquimarina</name>
    <dbReference type="NCBI Taxonomy" id="2044854"/>
    <lineage>
        <taxon>Bacteria</taxon>
        <taxon>Pseudomonadati</taxon>
        <taxon>Pseudomonadota</taxon>
        <taxon>Gammaproteobacteria</taxon>
        <taxon>Alteromonadales</taxon>
        <taxon>Pseudoalteromonadaceae</taxon>
        <taxon>Psychrosphaera</taxon>
    </lineage>
</organism>
<evidence type="ECO:0000256" key="11">
    <source>
        <dbReference type="ARBA" id="ARBA00049031"/>
    </source>
</evidence>
<dbReference type="EC" id="1.1.1.3" evidence="4"/>
<evidence type="ECO:0000256" key="5">
    <source>
        <dbReference type="ARBA" id="ARBA00022605"/>
    </source>
</evidence>
<keyword evidence="6" id="KW-0791">Threonine biosynthesis</keyword>
<evidence type="ECO:0000313" key="15">
    <source>
        <dbReference type="EMBL" id="MDU0113621.1"/>
    </source>
</evidence>
<keyword evidence="8" id="KW-0560">Oxidoreductase</keyword>
<comment type="pathway">
    <text evidence="3">Amino-acid biosynthesis; L-methionine biosynthesis via de novo pathway; L-homoserine from L-aspartate: step 3/3.</text>
</comment>
<evidence type="ECO:0000256" key="7">
    <source>
        <dbReference type="ARBA" id="ARBA00022857"/>
    </source>
</evidence>
<evidence type="ECO:0000259" key="13">
    <source>
        <dbReference type="Pfam" id="PF00742"/>
    </source>
</evidence>
<evidence type="ECO:0000256" key="8">
    <source>
        <dbReference type="ARBA" id="ARBA00023002"/>
    </source>
</evidence>
<evidence type="ECO:0000256" key="12">
    <source>
        <dbReference type="RuleBase" id="RU004171"/>
    </source>
</evidence>
<evidence type="ECO:0000259" key="14">
    <source>
        <dbReference type="Pfam" id="PF03447"/>
    </source>
</evidence>
<dbReference type="SUPFAM" id="SSF55347">
    <property type="entry name" value="Glyceraldehyde-3-phosphate dehydrogenase-like, C-terminal domain"/>
    <property type="match status" value="1"/>
</dbReference>
<proteinExistence type="inferred from homology"/>
<comment type="cofactor">
    <cofactor evidence="1">
        <name>a metal cation</name>
        <dbReference type="ChEBI" id="CHEBI:25213"/>
    </cofactor>
</comment>
<dbReference type="Gene3D" id="3.40.50.720">
    <property type="entry name" value="NAD(P)-binding Rossmann-like Domain"/>
    <property type="match status" value="1"/>
</dbReference>
<comment type="caution">
    <text evidence="15">The sequence shown here is derived from an EMBL/GenBank/DDBJ whole genome shotgun (WGS) entry which is preliminary data.</text>
</comment>
<comment type="similarity">
    <text evidence="12">Belongs to the homoserine dehydrogenase family.</text>
</comment>
<evidence type="ECO:0000256" key="10">
    <source>
        <dbReference type="ARBA" id="ARBA00048841"/>
    </source>
</evidence>
<accession>A0ABU3R1S5</accession>
<keyword evidence="7" id="KW-0521">NADP</keyword>
<feature type="domain" description="Aspartate/homoserine dehydrogenase NAD-binding" evidence="14">
    <location>
        <begin position="24"/>
        <end position="153"/>
    </location>
</feature>
<feature type="domain" description="Homoserine dehydrogenase catalytic" evidence="13">
    <location>
        <begin position="164"/>
        <end position="362"/>
    </location>
</feature>
<sequence length="380" mass="41270">MTLKIKDSGVSKSSMAEVNIILLGKGNVGNAWLSLFNEQKARFAQTVEVKLIVVANSTRAIVNLEGLTSNQFNNFAEDSTVNDLAGLIEQVEQAKLDNVLVIDVTASQQVTHSYPEFASLGWNIISANKIPMSVSSERYKRLVSLLKSNGCYWGINATVGAALPVQSSLVELIQSGDRVLSINGVFSGSLSYLLVNYDGKQSFTELVKQAKDAGFTEPDPREDLSGADVQKKLLILSRLAGYIINLDDISVQPLLPQELLQGSVADFWDKKDKIDLYMSQKFADAEQKSSKLVYEAKVSFVDKVAFPSVELTALPAANAVTQLSPTDNVFTLKTDFYNDNPLIIRGPGAGAIITATAVNIDLNKFVTQLAVANEIANNKK</sequence>
<reference evidence="15 16" key="1">
    <citation type="submission" date="2023-10" db="EMBL/GenBank/DDBJ databases">
        <title>Psychrosphaera aquimaarina strain SW33 isolated from seawater.</title>
        <authorList>
            <person name="Bayburt H."/>
            <person name="Kim J.M."/>
            <person name="Choi B.J."/>
            <person name="Jeon C.O."/>
        </authorList>
    </citation>
    <scope>NUCLEOTIDE SEQUENCE [LARGE SCALE GENOMIC DNA]</scope>
    <source>
        <strain evidence="15 16">KCTC 52743</strain>
    </source>
</reference>
<gene>
    <name evidence="15" type="ORF">RT723_11555</name>
</gene>
<comment type="catalytic activity">
    <reaction evidence="10">
        <text>L-homoserine + NADP(+) = L-aspartate 4-semialdehyde + NADPH + H(+)</text>
        <dbReference type="Rhea" id="RHEA:15761"/>
        <dbReference type="ChEBI" id="CHEBI:15378"/>
        <dbReference type="ChEBI" id="CHEBI:57476"/>
        <dbReference type="ChEBI" id="CHEBI:57783"/>
        <dbReference type="ChEBI" id="CHEBI:58349"/>
        <dbReference type="ChEBI" id="CHEBI:537519"/>
        <dbReference type="EC" id="1.1.1.3"/>
    </reaction>
    <physiologicalReaction direction="right-to-left" evidence="10">
        <dbReference type="Rhea" id="RHEA:15763"/>
    </physiologicalReaction>
</comment>
<dbReference type="PROSITE" id="PS01042">
    <property type="entry name" value="HOMOSER_DHGENASE"/>
    <property type="match status" value="1"/>
</dbReference>
<dbReference type="InterPro" id="IPR036291">
    <property type="entry name" value="NAD(P)-bd_dom_sf"/>
</dbReference>
<evidence type="ECO:0000256" key="6">
    <source>
        <dbReference type="ARBA" id="ARBA00022697"/>
    </source>
</evidence>
<evidence type="ECO:0000256" key="4">
    <source>
        <dbReference type="ARBA" id="ARBA00013213"/>
    </source>
</evidence>
<dbReference type="PANTHER" id="PTHR43070:SF5">
    <property type="entry name" value="HOMOSERINE DEHYDROGENASE"/>
    <property type="match status" value="1"/>
</dbReference>
<keyword evidence="16" id="KW-1185">Reference proteome</keyword>
<evidence type="ECO:0000256" key="1">
    <source>
        <dbReference type="ARBA" id="ARBA00001920"/>
    </source>
</evidence>
<name>A0ABU3R1S5_9GAMM</name>
<dbReference type="EMBL" id="JAWCUA010000009">
    <property type="protein sequence ID" value="MDU0113621.1"/>
    <property type="molecule type" value="Genomic_DNA"/>
</dbReference>
<dbReference type="InterPro" id="IPR011147">
    <property type="entry name" value="Bifunc_Aspkin/hSer_DH"/>
</dbReference>
<dbReference type="Pfam" id="PF03447">
    <property type="entry name" value="NAD_binding_3"/>
    <property type="match status" value="1"/>
</dbReference>
<dbReference type="Gene3D" id="3.30.360.10">
    <property type="entry name" value="Dihydrodipicolinate Reductase, domain 2"/>
    <property type="match status" value="1"/>
</dbReference>
<dbReference type="SUPFAM" id="SSF51735">
    <property type="entry name" value="NAD(P)-binding Rossmann-fold domains"/>
    <property type="match status" value="1"/>
</dbReference>
<protein>
    <recommendedName>
        <fullName evidence="4">homoserine dehydrogenase</fullName>
        <ecNumber evidence="4">1.1.1.3</ecNumber>
    </recommendedName>
</protein>
<dbReference type="Pfam" id="PF00742">
    <property type="entry name" value="Homoserine_dh"/>
    <property type="match status" value="1"/>
</dbReference>
<dbReference type="InterPro" id="IPR001342">
    <property type="entry name" value="HDH_cat"/>
</dbReference>